<proteinExistence type="predicted"/>
<dbReference type="PANTHER" id="PTHR43540">
    <property type="entry name" value="PEROXYUREIDOACRYLATE/UREIDOACRYLATE AMIDOHYDROLASE-RELATED"/>
    <property type="match status" value="1"/>
</dbReference>
<keyword evidence="4" id="KW-1185">Reference proteome</keyword>
<name>A0A940S0Q7_9ACTN</name>
<keyword evidence="1 3" id="KW-0378">Hydrolase</keyword>
<accession>A0A940S0Q7</accession>
<dbReference type="Pfam" id="PF00857">
    <property type="entry name" value="Isochorismatase"/>
    <property type="match status" value="1"/>
</dbReference>
<protein>
    <submittedName>
        <fullName evidence="3">Cysteine hydrolase</fullName>
    </submittedName>
</protein>
<evidence type="ECO:0000313" key="3">
    <source>
        <dbReference type="EMBL" id="MBP0461139.1"/>
    </source>
</evidence>
<dbReference type="RefSeq" id="WP_209344147.1">
    <property type="nucleotide sequence ID" value="NZ_JAGIQL010000161.1"/>
</dbReference>
<gene>
    <name evidence="3" type="ORF">JFN87_27285</name>
</gene>
<comment type="caution">
    <text evidence="3">The sequence shown here is derived from an EMBL/GenBank/DDBJ whole genome shotgun (WGS) entry which is preliminary data.</text>
</comment>
<evidence type="ECO:0000259" key="2">
    <source>
        <dbReference type="Pfam" id="PF00857"/>
    </source>
</evidence>
<organism evidence="3 4">
    <name type="scientific">Streptomyces montanisoli</name>
    <dbReference type="NCBI Taxonomy" id="2798581"/>
    <lineage>
        <taxon>Bacteria</taxon>
        <taxon>Bacillati</taxon>
        <taxon>Actinomycetota</taxon>
        <taxon>Actinomycetes</taxon>
        <taxon>Kitasatosporales</taxon>
        <taxon>Streptomycetaceae</taxon>
        <taxon>Streptomyces</taxon>
    </lineage>
</organism>
<dbReference type="Proteomes" id="UP000670475">
    <property type="component" value="Unassembled WGS sequence"/>
</dbReference>
<feature type="domain" description="Isochorismatase-like" evidence="2">
    <location>
        <begin position="4"/>
        <end position="184"/>
    </location>
</feature>
<dbReference type="PANTHER" id="PTHR43540:SF1">
    <property type="entry name" value="ISOCHORISMATASE HYDROLASE"/>
    <property type="match status" value="1"/>
</dbReference>
<dbReference type="InterPro" id="IPR036380">
    <property type="entry name" value="Isochorismatase-like_sf"/>
</dbReference>
<dbReference type="EMBL" id="JAGIQL010000161">
    <property type="protein sequence ID" value="MBP0461139.1"/>
    <property type="molecule type" value="Genomic_DNA"/>
</dbReference>
<evidence type="ECO:0000313" key="4">
    <source>
        <dbReference type="Proteomes" id="UP000670475"/>
    </source>
</evidence>
<dbReference type="Gene3D" id="3.40.50.850">
    <property type="entry name" value="Isochorismatase-like"/>
    <property type="match status" value="1"/>
</dbReference>
<dbReference type="InterPro" id="IPR000868">
    <property type="entry name" value="Isochorismatase-like_dom"/>
</dbReference>
<dbReference type="SUPFAM" id="SSF52499">
    <property type="entry name" value="Isochorismatase-like hydrolases"/>
    <property type="match status" value="1"/>
</dbReference>
<dbReference type="GO" id="GO:0016787">
    <property type="term" value="F:hydrolase activity"/>
    <property type="evidence" value="ECO:0007669"/>
    <property type="project" value="UniProtKB-KW"/>
</dbReference>
<reference evidence="3" key="1">
    <citation type="submission" date="2021-03" db="EMBL/GenBank/DDBJ databases">
        <title>Whole genome sequence of Streptomyces bomunensis MMS17-BM035.</title>
        <authorList>
            <person name="Lee J.H."/>
        </authorList>
    </citation>
    <scope>NUCLEOTIDE SEQUENCE</scope>
    <source>
        <strain evidence="3">MMS17-BM035</strain>
    </source>
</reference>
<dbReference type="InterPro" id="IPR050272">
    <property type="entry name" value="Isochorismatase-like_hydrls"/>
</dbReference>
<dbReference type="CDD" id="cd00431">
    <property type="entry name" value="cysteine_hydrolases"/>
    <property type="match status" value="1"/>
</dbReference>
<evidence type="ECO:0000256" key="1">
    <source>
        <dbReference type="ARBA" id="ARBA00022801"/>
    </source>
</evidence>
<dbReference type="AlphaFoldDB" id="A0A940S0Q7"/>
<sequence>MAKSALLVMDVQQDIVRRYAEDDGYLPRLRRAVDAARASDIPVIHVVVGFRVGHPEISARNKSFGAIASAVPAGERAGFAAGDPGASIHPEVAPDDGGIVVTKKRVSAFAGSDLDMVLRAGGIDSLVLTGIATSGVVLSTVRQAADLDFRLTVLEDGCLDADPEVHRVLTGKVFPRQAEVVTIDEWIASIASAAA</sequence>